<feature type="domain" description="PKD" evidence="1">
    <location>
        <begin position="227"/>
        <end position="316"/>
    </location>
</feature>
<accession>A0A1B9F913</accession>
<organism evidence="3 4">
    <name type="scientific">Dissulfuribacter thermophilus</name>
    <dbReference type="NCBI Taxonomy" id="1156395"/>
    <lineage>
        <taxon>Bacteria</taxon>
        <taxon>Pseudomonadati</taxon>
        <taxon>Thermodesulfobacteriota</taxon>
        <taxon>Dissulfuribacteria</taxon>
        <taxon>Dissulfuribacterales</taxon>
        <taxon>Dissulfuribacteraceae</taxon>
        <taxon>Dissulfuribacter</taxon>
    </lineage>
</organism>
<dbReference type="SUPFAM" id="SSF49299">
    <property type="entry name" value="PKD domain"/>
    <property type="match status" value="1"/>
</dbReference>
<dbReference type="InterPro" id="IPR035986">
    <property type="entry name" value="PKD_dom_sf"/>
</dbReference>
<dbReference type="InterPro" id="IPR000601">
    <property type="entry name" value="PKD_dom"/>
</dbReference>
<evidence type="ECO:0000313" key="4">
    <source>
        <dbReference type="Proteomes" id="UP000093080"/>
    </source>
</evidence>
<dbReference type="Gene3D" id="2.60.40.10">
    <property type="entry name" value="Immunoglobulins"/>
    <property type="match status" value="1"/>
</dbReference>
<proteinExistence type="predicted"/>
<dbReference type="RefSeq" id="WP_067615463.1">
    <property type="nucleotide sequence ID" value="NZ_MAGO01000001.1"/>
</dbReference>
<gene>
    <name evidence="3" type="ORF">DBT_0161</name>
</gene>
<dbReference type="AlphaFoldDB" id="A0A1B9F913"/>
<dbReference type="Proteomes" id="UP000093080">
    <property type="component" value="Unassembled WGS sequence"/>
</dbReference>
<dbReference type="OrthoDB" id="6402258at2"/>
<dbReference type="SMART" id="SM00089">
    <property type="entry name" value="PKD"/>
    <property type="match status" value="1"/>
</dbReference>
<feature type="domain" description="Ig-like" evidence="2">
    <location>
        <begin position="226"/>
        <end position="306"/>
    </location>
</feature>
<reference evidence="3 4" key="1">
    <citation type="submission" date="2016-06" db="EMBL/GenBank/DDBJ databases">
        <title>Respiratory ammonification of nitrate coupled to the oxidation of elemental sulfur in deep-sea autotrophic thermophilic bacteria.</title>
        <authorList>
            <person name="Slobodkina G.B."/>
            <person name="Mardanov A.V."/>
            <person name="Ravin N.V."/>
            <person name="Frolova A.A."/>
            <person name="Viryasiv M.B."/>
            <person name="Chernyh N.A."/>
            <person name="Bonch-Osmolovskaya E.A."/>
            <person name="Slobodkin A.I."/>
        </authorList>
    </citation>
    <scope>NUCLEOTIDE SEQUENCE [LARGE SCALE GENOMIC DNA]</scope>
    <source>
        <strain evidence="3 4">S69</strain>
    </source>
</reference>
<dbReference type="InterPro" id="IPR013783">
    <property type="entry name" value="Ig-like_fold"/>
</dbReference>
<dbReference type="InterPro" id="IPR022409">
    <property type="entry name" value="PKD/Chitinase_dom"/>
</dbReference>
<dbReference type="Pfam" id="PF18911">
    <property type="entry name" value="PKD_4"/>
    <property type="match status" value="1"/>
</dbReference>
<dbReference type="PROSITE" id="PS50093">
    <property type="entry name" value="PKD"/>
    <property type="match status" value="1"/>
</dbReference>
<evidence type="ECO:0000259" key="2">
    <source>
        <dbReference type="PROSITE" id="PS50835"/>
    </source>
</evidence>
<sequence>MKKTKKWTMVSQKKYTILLLLSVSLLFFSTVEAKLLLDVQSESDWEVRGSAEFTVKGIKIGDYKGYDQSDTDNDGNYNNNGQGGSKIDYDFLISKRLFSPPASIEWNGCLPVTRYGYNMFGLGKPYNGGIFREAVFQTRWENQNAIQTCVGDSCSYIEGESPHEDLFCANYKIEWDEEGNISFYLNDRKISQNAKVLHGPLVFFVRTFEKPASILSIMASTSANAPAIEPCSADTYSGHAPLEVTVTCRASGTDKLTWNWDWDGNGQVDNTTDVNHSTHIFDKPGTYHVTVTVTDSSGQQSQETLEIVVLAPDASSLQGTIGGVFIGTVKMPDGTSRSVNGNVNGSWNANIDKNGNLVASAKGTFGAEGISGVFKVAYDPSSGQLTGSWGDMEGEILSQPIVFAMEQGDGIRFSAPVHGRIPTSDGGLPFDGVIKLELLGAPDVEVSGSVSGTFTAQIKYSVSGTVTTSILGQEIKVPISLSDTIPTTGSVSGSWRASSSSGTITGTASGQFSGSIKTSVSTPIGPYPINIPYSGTWQGTLGISGQTISFDGSWLEPNIRAMGSADASFGGVFGIIIDNNAVDWPLPITFSVPPSGGTYVHPETGLKVHWELLDLNGTGQLTMDKD</sequence>
<dbReference type="PROSITE" id="PS50835">
    <property type="entry name" value="IG_LIKE"/>
    <property type="match status" value="1"/>
</dbReference>
<dbReference type="InterPro" id="IPR007110">
    <property type="entry name" value="Ig-like_dom"/>
</dbReference>
<comment type="caution">
    <text evidence="3">The sequence shown here is derived from an EMBL/GenBank/DDBJ whole genome shotgun (WGS) entry which is preliminary data.</text>
</comment>
<keyword evidence="4" id="KW-1185">Reference proteome</keyword>
<evidence type="ECO:0008006" key="5">
    <source>
        <dbReference type="Google" id="ProtNLM"/>
    </source>
</evidence>
<name>A0A1B9F913_9BACT</name>
<evidence type="ECO:0000259" key="1">
    <source>
        <dbReference type="PROSITE" id="PS50093"/>
    </source>
</evidence>
<protein>
    <recommendedName>
        <fullName evidence="5">PKD domain-containing protein</fullName>
    </recommendedName>
</protein>
<evidence type="ECO:0000313" key="3">
    <source>
        <dbReference type="EMBL" id="OCC16344.1"/>
    </source>
</evidence>
<dbReference type="EMBL" id="MAGO01000001">
    <property type="protein sequence ID" value="OCC16344.1"/>
    <property type="molecule type" value="Genomic_DNA"/>
</dbReference>
<dbReference type="CDD" id="cd00146">
    <property type="entry name" value="PKD"/>
    <property type="match status" value="1"/>
</dbReference>